<feature type="domain" description="Orn/Lys/Arg decarboxylase C-terminal" evidence="7">
    <location>
        <begin position="421"/>
        <end position="461"/>
    </location>
</feature>
<evidence type="ECO:0000313" key="9">
    <source>
        <dbReference type="Proteomes" id="UP000637695"/>
    </source>
</evidence>
<dbReference type="InterPro" id="IPR015421">
    <property type="entry name" value="PyrdxlP-dep_Trfase_major"/>
</dbReference>
<evidence type="ECO:0000256" key="5">
    <source>
        <dbReference type="ARBA" id="ARBA00023239"/>
    </source>
</evidence>
<name>A0A917KHX5_9BACL</name>
<protein>
    <submittedName>
        <fullName evidence="8">Lysine decarboxylase</fullName>
    </submittedName>
</protein>
<evidence type="ECO:0000259" key="7">
    <source>
        <dbReference type="Pfam" id="PF03711"/>
    </source>
</evidence>
<proteinExistence type="inferred from homology"/>
<evidence type="ECO:0000256" key="3">
    <source>
        <dbReference type="ARBA" id="ARBA00022793"/>
    </source>
</evidence>
<dbReference type="GO" id="GO:0016831">
    <property type="term" value="F:carboxy-lyase activity"/>
    <property type="evidence" value="ECO:0007669"/>
    <property type="project" value="UniProtKB-KW"/>
</dbReference>
<organism evidence="8 9">
    <name type="scientific">Alicyclobacillus cellulosilyticus</name>
    <dbReference type="NCBI Taxonomy" id="1003997"/>
    <lineage>
        <taxon>Bacteria</taxon>
        <taxon>Bacillati</taxon>
        <taxon>Bacillota</taxon>
        <taxon>Bacilli</taxon>
        <taxon>Bacillales</taxon>
        <taxon>Alicyclobacillaceae</taxon>
        <taxon>Alicyclobacillus</taxon>
    </lineage>
</organism>
<dbReference type="AlphaFoldDB" id="A0A917KHX5"/>
<keyword evidence="3" id="KW-0210">Decarboxylase</keyword>
<keyword evidence="9" id="KW-1185">Reference proteome</keyword>
<reference evidence="8" key="2">
    <citation type="submission" date="2020-09" db="EMBL/GenBank/DDBJ databases">
        <authorList>
            <person name="Sun Q."/>
            <person name="Ohkuma M."/>
        </authorList>
    </citation>
    <scope>NUCLEOTIDE SEQUENCE</scope>
    <source>
        <strain evidence="8">JCM 18487</strain>
    </source>
</reference>
<dbReference type="RefSeq" id="WP_188883257.1">
    <property type="nucleotide sequence ID" value="NZ_BMOY01000050.1"/>
</dbReference>
<dbReference type="PANTHER" id="PTHR43277">
    <property type="entry name" value="ARGININE DECARBOXYLASE"/>
    <property type="match status" value="1"/>
</dbReference>
<dbReference type="PANTHER" id="PTHR43277:SF4">
    <property type="entry name" value="ARGININE DECARBOXYLASE"/>
    <property type="match status" value="1"/>
</dbReference>
<keyword evidence="4" id="KW-0663">Pyridoxal phosphate</keyword>
<evidence type="ECO:0000256" key="1">
    <source>
        <dbReference type="ARBA" id="ARBA00001933"/>
    </source>
</evidence>
<dbReference type="EMBL" id="BMOY01000050">
    <property type="protein sequence ID" value="GGJ13098.1"/>
    <property type="molecule type" value="Genomic_DNA"/>
</dbReference>
<dbReference type="Pfam" id="PF01276">
    <property type="entry name" value="OKR_DC_1"/>
    <property type="match status" value="1"/>
</dbReference>
<dbReference type="Pfam" id="PF03711">
    <property type="entry name" value="OKR_DC_1_C"/>
    <property type="match status" value="1"/>
</dbReference>
<gene>
    <name evidence="8" type="ORF">GCM10010885_22990</name>
</gene>
<reference evidence="8" key="1">
    <citation type="journal article" date="2014" name="Int. J. Syst. Evol. Microbiol.">
        <title>Complete genome sequence of Corynebacterium casei LMG S-19264T (=DSM 44701T), isolated from a smear-ripened cheese.</title>
        <authorList>
            <consortium name="US DOE Joint Genome Institute (JGI-PGF)"/>
            <person name="Walter F."/>
            <person name="Albersmeier A."/>
            <person name="Kalinowski J."/>
            <person name="Ruckert C."/>
        </authorList>
    </citation>
    <scope>NUCLEOTIDE SEQUENCE</scope>
    <source>
        <strain evidence="8">JCM 18487</strain>
    </source>
</reference>
<dbReference type="Gene3D" id="3.40.640.10">
    <property type="entry name" value="Type I PLP-dependent aspartate aminotransferase-like (Major domain)"/>
    <property type="match status" value="1"/>
</dbReference>
<feature type="domain" description="Orn/Lys/Arg decarboxylases family 1 pyridoxal-P attachment site" evidence="6">
    <location>
        <begin position="20"/>
        <end position="296"/>
    </location>
</feature>
<comment type="similarity">
    <text evidence="2">Belongs to the Orn/Lys/Arg decarboxylase class-I family.</text>
</comment>
<dbReference type="SUPFAM" id="SSF53383">
    <property type="entry name" value="PLP-dependent transferases"/>
    <property type="match status" value="1"/>
</dbReference>
<dbReference type="Proteomes" id="UP000637695">
    <property type="component" value="Unassembled WGS sequence"/>
</dbReference>
<comment type="caution">
    <text evidence="8">The sequence shown here is derived from an EMBL/GenBank/DDBJ whole genome shotgun (WGS) entry which is preliminary data.</text>
</comment>
<dbReference type="InterPro" id="IPR000310">
    <property type="entry name" value="Orn/Lys/Arg_deCO2ase_major_dom"/>
</dbReference>
<dbReference type="SUPFAM" id="SSF55904">
    <property type="entry name" value="Ornithine decarboxylase C-terminal domain"/>
    <property type="match status" value="1"/>
</dbReference>
<evidence type="ECO:0000256" key="2">
    <source>
        <dbReference type="ARBA" id="ARBA00010671"/>
    </source>
</evidence>
<dbReference type="InterPro" id="IPR052357">
    <property type="entry name" value="Orn_Lys_Arg_decarboxylase-I"/>
</dbReference>
<sequence length="488" mass="51068">MGAKTPGAWTPEDRTPGASTPILDALIRHVQAAVCPLHVPGHRQGRLLPAPLALWLGQAAKLDLTELPGLDDLQQPDGCIAASQALAAAWYGSEACWYSVNGSTAGVMAALMAAVPEGGKVLFLNPCHQSAWRGVLWSGAVPAFWPPRYSPALRSVLPPTADDAAAALAAHPDTAAVFLTSPTYQGWVAPVGEIAQVVHAAGKPLLVDEAHGAHLGLAPGLPPHSVAAGADVVVQSVHKLLPGLTQTAWVHCQGPRVAPERVAEMLRLLQTTSPSYLLLASIDAVQAWLRTDGASTAARALTAVAAFWAEAGPVDAGLPPGIRRDPLRHWQPVPSRAAGADLQRRLAAAGVVPEYGDALGVLSIFGLGAREADVARYLEVWRAWAAAWGMRGAGDDLPSAWWDELFANLAAPFALPPRQAFHRPRTRVPVRAAAGRVCAQPVTPYPPGVPVIWPGQRFSPALCEAIAALADMGLALHGLADGCAWVLA</sequence>
<keyword evidence="5" id="KW-0456">Lyase</keyword>
<comment type="cofactor">
    <cofactor evidence="1">
        <name>pyridoxal 5'-phosphate</name>
        <dbReference type="ChEBI" id="CHEBI:597326"/>
    </cofactor>
</comment>
<dbReference type="InterPro" id="IPR008286">
    <property type="entry name" value="Prn/Lys/Arg_de-COase_C"/>
</dbReference>
<dbReference type="Gene3D" id="3.90.100.10">
    <property type="entry name" value="Orn/Lys/Arg decarboxylase, C-terminal domain"/>
    <property type="match status" value="1"/>
</dbReference>
<evidence type="ECO:0000313" key="8">
    <source>
        <dbReference type="EMBL" id="GGJ13098.1"/>
    </source>
</evidence>
<evidence type="ECO:0000256" key="4">
    <source>
        <dbReference type="ARBA" id="ARBA00022898"/>
    </source>
</evidence>
<dbReference type="InterPro" id="IPR015424">
    <property type="entry name" value="PyrdxlP-dep_Trfase"/>
</dbReference>
<dbReference type="InterPro" id="IPR036633">
    <property type="entry name" value="Prn/Lys/Arg_de-COase_C_sf"/>
</dbReference>
<evidence type="ECO:0000259" key="6">
    <source>
        <dbReference type="Pfam" id="PF01276"/>
    </source>
</evidence>
<accession>A0A917KHX5</accession>